<dbReference type="Proteomes" id="UP000515204">
    <property type="component" value="Unplaced"/>
</dbReference>
<accession>A0A6P3XUB5</accession>
<dbReference type="RefSeq" id="XP_014481742.1">
    <property type="nucleotide sequence ID" value="XM_014626256.1"/>
</dbReference>
<dbReference type="AlphaFoldDB" id="A0A6P3XUB5"/>
<evidence type="ECO:0000313" key="1">
    <source>
        <dbReference type="Proteomes" id="UP000515204"/>
    </source>
</evidence>
<reference evidence="2" key="1">
    <citation type="submission" date="2025-08" db="UniProtKB">
        <authorList>
            <consortium name="RefSeq"/>
        </authorList>
    </citation>
    <scope>IDENTIFICATION</scope>
</reference>
<sequence length="467" mass="53909">MSEAKKKRRQYSVDYIKYIFIENPTNPLSPMCLICQATFSNEAMKPSRLQNHLNKVHSNKKDKNVIYFQDLKKKYTVQPTISKLFSEASKQDDDGLRASYNISLLIAKTGKLHTIGEDLILPALDESTLPTNEALLLSYVRFIKDEKICQELLFSRNLETDAKGETIFNKLEKFCDVKESPLNNITSATTDGAPAMTGRYKGFITYLKNKVPGVLAVHCVIHRQHLVARNPKFLENKDTELRGNLIILKNDIAYLTDLYILFNDVNLQLQGDDLNLIKTKNIVPAFVAKLLLYRRNIGRHKFNNFPNLSAVSFSNDDLLIYCQHLKNLHDDFKERFQDILNMDIPDWVLDPFSNVNTAGSFQLEEQLIKLTTNEELKIKFKNGYQEFWLQKRISQLYPGLWSVVQRFLIAFPSSYLCERGFSVVATLLTKKRNRLQVTERGDLRLISSEFEPDINKLVKTHQIHPSH</sequence>
<protein>
    <submittedName>
        <fullName evidence="2">SCAN domain-containing protein 3-like</fullName>
    </submittedName>
</protein>
<dbReference type="SUPFAM" id="SSF53098">
    <property type="entry name" value="Ribonuclease H-like"/>
    <property type="match status" value="1"/>
</dbReference>
<dbReference type="KEGG" id="dqu:106748062"/>
<proteinExistence type="predicted"/>
<dbReference type="GeneID" id="106748062"/>
<dbReference type="PANTHER" id="PTHR45913">
    <property type="entry name" value="EPM2A-INTERACTING PROTEIN 1"/>
    <property type="match status" value="1"/>
</dbReference>
<evidence type="ECO:0000313" key="2">
    <source>
        <dbReference type="RefSeq" id="XP_014481742.1"/>
    </source>
</evidence>
<organism evidence="1 2">
    <name type="scientific">Dinoponera quadriceps</name>
    <name type="common">South American ant</name>
    <dbReference type="NCBI Taxonomy" id="609295"/>
    <lineage>
        <taxon>Eukaryota</taxon>
        <taxon>Metazoa</taxon>
        <taxon>Ecdysozoa</taxon>
        <taxon>Arthropoda</taxon>
        <taxon>Hexapoda</taxon>
        <taxon>Insecta</taxon>
        <taxon>Pterygota</taxon>
        <taxon>Neoptera</taxon>
        <taxon>Endopterygota</taxon>
        <taxon>Hymenoptera</taxon>
        <taxon>Apocrita</taxon>
        <taxon>Aculeata</taxon>
        <taxon>Formicoidea</taxon>
        <taxon>Formicidae</taxon>
        <taxon>Ponerinae</taxon>
        <taxon>Ponerini</taxon>
        <taxon>Dinoponera</taxon>
    </lineage>
</organism>
<dbReference type="OrthoDB" id="7526289at2759"/>
<dbReference type="InterPro" id="IPR012337">
    <property type="entry name" value="RNaseH-like_sf"/>
</dbReference>
<keyword evidence="1" id="KW-1185">Reference proteome</keyword>
<dbReference type="PANTHER" id="PTHR45913:SF22">
    <property type="entry name" value="SCAN BOX DOMAIN-CONTAINING PROTEIN"/>
    <property type="match status" value="1"/>
</dbReference>
<name>A0A6P3XUB5_DINQU</name>
<gene>
    <name evidence="2" type="primary">LOC106748062</name>
</gene>